<dbReference type="InterPro" id="IPR001645">
    <property type="entry name" value="Folylpolyglutamate_synth"/>
</dbReference>
<comment type="function">
    <text evidence="1">Functions in two distinct reactions of the de novo folate biosynthetic pathway. Catalyzes the addition of a glutamate residue to dihydropteroate (7,8-dihydropteroate or H2Pte) to form dihydrofolate (7,8-dihydrofolate monoglutamate or H2Pte-Glu). Also catalyzes successive additions of L-glutamate to tetrahydrofolate or 10-formyltetrahydrofolate or 5,10-methylenetetrahydrofolate, leading to folylpolyglutamate derivatives.</text>
</comment>
<organism evidence="23 24">
    <name type="scientific">Microbulbifer halophilus</name>
    <dbReference type="NCBI Taxonomy" id="453963"/>
    <lineage>
        <taxon>Bacteria</taxon>
        <taxon>Pseudomonadati</taxon>
        <taxon>Pseudomonadota</taxon>
        <taxon>Gammaproteobacteria</taxon>
        <taxon>Cellvibrionales</taxon>
        <taxon>Microbulbiferaceae</taxon>
        <taxon>Microbulbifer</taxon>
    </lineage>
</organism>
<dbReference type="EC" id="6.3.2.17" evidence="6"/>
<dbReference type="Proteomes" id="UP001597425">
    <property type="component" value="Unassembled WGS sequence"/>
</dbReference>
<sequence length="449" mass="47079">MRSLQNWLTRLEQLHPAEIELGLERVARVAKALDVEKPAPTVISVAGTNGKGSCVAAMEALLRAGGHSVGAYSSPHLLRFNERVRIDGVEVNDAELVRAFEAVEAARGDTGLTYFEFATLAALWLFRRARVDCALLEVGLGGRLDAVNLVDADLAVITGVAVDHEAWLGGDREIIGREKAGILRPGSPCVCADPQPPASVVAAAAKTGAATYFIGRDFFLGADGAYSSADGSSSDAEGSSSGAEGSSVVGDRYHFGELEVQLPPVSLPPPSLAAAITALSVLGVLPQRGIERTLAGIELAGRCQPLEWRGRSLLLDVGHNPAAAEYLARWLADHPVPGRTHALVAAMADKDLPGLFAPLRGRVDRWYPALLPGNSRAADCAALIGGLREAGIGEAAVEGATDGDCPTVVDGLERLLSGIGAQDRLLVFGSFFTVAEVLQQIREHSNGEP</sequence>
<comment type="pathway">
    <text evidence="3">Cofactor biosynthesis; tetrahydrofolylpolyglutamate biosynthesis.</text>
</comment>
<dbReference type="GO" id="GO:0008841">
    <property type="term" value="F:dihydrofolate synthase activity"/>
    <property type="evidence" value="ECO:0007669"/>
    <property type="project" value="UniProtKB-EC"/>
</dbReference>
<dbReference type="EMBL" id="JBHUJD010000017">
    <property type="protein sequence ID" value="MFD2311433.1"/>
    <property type="molecule type" value="Genomic_DNA"/>
</dbReference>
<evidence type="ECO:0000256" key="1">
    <source>
        <dbReference type="ARBA" id="ARBA00002714"/>
    </source>
</evidence>
<evidence type="ECO:0000313" key="24">
    <source>
        <dbReference type="Proteomes" id="UP001597425"/>
    </source>
</evidence>
<dbReference type="InterPro" id="IPR036615">
    <property type="entry name" value="Mur_ligase_C_dom_sf"/>
</dbReference>
<reference evidence="24" key="1">
    <citation type="journal article" date="2019" name="Int. J. Syst. Evol. Microbiol.">
        <title>The Global Catalogue of Microorganisms (GCM) 10K type strain sequencing project: providing services to taxonomists for standard genome sequencing and annotation.</title>
        <authorList>
            <consortium name="The Broad Institute Genomics Platform"/>
            <consortium name="The Broad Institute Genome Sequencing Center for Infectious Disease"/>
            <person name="Wu L."/>
            <person name="Ma J."/>
        </authorList>
    </citation>
    <scope>NUCLEOTIDE SEQUENCE [LARGE SCALE GENOMIC DNA]</scope>
    <source>
        <strain evidence="24">KCTC 12848</strain>
    </source>
</reference>
<dbReference type="SUPFAM" id="SSF53244">
    <property type="entry name" value="MurD-like peptide ligases, peptide-binding domain"/>
    <property type="match status" value="1"/>
</dbReference>
<dbReference type="NCBIfam" id="TIGR01499">
    <property type="entry name" value="folC"/>
    <property type="match status" value="1"/>
</dbReference>
<dbReference type="InterPro" id="IPR036565">
    <property type="entry name" value="Mur-like_cat_sf"/>
</dbReference>
<evidence type="ECO:0000256" key="8">
    <source>
        <dbReference type="ARBA" id="ARBA00022598"/>
    </source>
</evidence>
<dbReference type="Gene3D" id="3.40.1190.10">
    <property type="entry name" value="Mur-like, catalytic domain"/>
    <property type="match status" value="1"/>
</dbReference>
<dbReference type="PANTHER" id="PTHR11136:SF0">
    <property type="entry name" value="DIHYDROFOLATE SYNTHETASE-RELATED"/>
    <property type="match status" value="1"/>
</dbReference>
<comment type="caution">
    <text evidence="23">The sequence shown here is derived from an EMBL/GenBank/DDBJ whole genome shotgun (WGS) entry which is preliminary data.</text>
</comment>
<dbReference type="RefSeq" id="WP_265722023.1">
    <property type="nucleotide sequence ID" value="NZ_JAPIVK010000017.1"/>
</dbReference>
<dbReference type="PIRSF" id="PIRSF001563">
    <property type="entry name" value="Folylpolyglu_synth"/>
    <property type="match status" value="1"/>
</dbReference>
<evidence type="ECO:0000313" key="23">
    <source>
        <dbReference type="EMBL" id="MFD2311433.1"/>
    </source>
</evidence>
<dbReference type="EC" id="6.3.2.12" evidence="5"/>
<evidence type="ECO:0000256" key="2">
    <source>
        <dbReference type="ARBA" id="ARBA00004799"/>
    </source>
</evidence>
<evidence type="ECO:0000256" key="21">
    <source>
        <dbReference type="PIRNR" id="PIRNR001563"/>
    </source>
</evidence>
<comment type="similarity">
    <text evidence="4 21">Belongs to the folylpolyglutamate synthase family.</text>
</comment>
<keyword evidence="11 21" id="KW-0067">ATP-binding</keyword>
<evidence type="ECO:0000259" key="22">
    <source>
        <dbReference type="Pfam" id="PF02875"/>
    </source>
</evidence>
<comment type="pathway">
    <text evidence="2">Cofactor biosynthesis; tetrahydrofolate biosynthesis; 7,8-dihydrofolate from 2-amino-4-hydroxy-6-hydroxymethyl-7,8-dihydropteridine diphosphate and 4-aminobenzoate: step 2/2.</text>
</comment>
<protein>
    <recommendedName>
        <fullName evidence="7">Dihydrofolate synthase/folylpolyglutamate synthase</fullName>
        <ecNumber evidence="5">6.3.2.12</ecNumber>
        <ecNumber evidence="6">6.3.2.17</ecNumber>
    </recommendedName>
    <alternativeName>
        <fullName evidence="16">Folylpoly-gamma-glutamate synthetase-dihydrofolate synthetase</fullName>
    </alternativeName>
    <alternativeName>
        <fullName evidence="14">Folylpolyglutamate synthetase</fullName>
    </alternativeName>
    <alternativeName>
        <fullName evidence="15">Tetrahydrofolylpolyglutamate synthase</fullName>
    </alternativeName>
</protein>
<evidence type="ECO:0000256" key="12">
    <source>
        <dbReference type="ARBA" id="ARBA00022842"/>
    </source>
</evidence>
<evidence type="ECO:0000256" key="15">
    <source>
        <dbReference type="ARBA" id="ARBA00030592"/>
    </source>
</evidence>
<comment type="catalytic activity">
    <reaction evidence="18">
        <text>10-formyltetrahydrofolyl-(gamma-L-Glu)(n) + L-glutamate + ATP = 10-formyltetrahydrofolyl-(gamma-L-Glu)(n+1) + ADP + phosphate + H(+)</text>
        <dbReference type="Rhea" id="RHEA:51904"/>
        <dbReference type="Rhea" id="RHEA-COMP:13088"/>
        <dbReference type="Rhea" id="RHEA-COMP:14300"/>
        <dbReference type="ChEBI" id="CHEBI:15378"/>
        <dbReference type="ChEBI" id="CHEBI:29985"/>
        <dbReference type="ChEBI" id="CHEBI:30616"/>
        <dbReference type="ChEBI" id="CHEBI:43474"/>
        <dbReference type="ChEBI" id="CHEBI:134413"/>
        <dbReference type="ChEBI" id="CHEBI:456216"/>
        <dbReference type="EC" id="6.3.2.17"/>
    </reaction>
</comment>
<evidence type="ECO:0000256" key="5">
    <source>
        <dbReference type="ARBA" id="ARBA00013023"/>
    </source>
</evidence>
<evidence type="ECO:0000256" key="17">
    <source>
        <dbReference type="ARBA" id="ARBA00047493"/>
    </source>
</evidence>
<evidence type="ECO:0000256" key="10">
    <source>
        <dbReference type="ARBA" id="ARBA00022741"/>
    </source>
</evidence>
<evidence type="ECO:0000256" key="6">
    <source>
        <dbReference type="ARBA" id="ARBA00013025"/>
    </source>
</evidence>
<keyword evidence="10 21" id="KW-0547">Nucleotide-binding</keyword>
<comment type="catalytic activity">
    <reaction evidence="19">
        <text>(6R)-5,10-methylenetetrahydrofolyl-(gamma-L-Glu)(n) + L-glutamate + ATP = (6R)-5,10-methylenetetrahydrofolyl-(gamma-L-Glu)(n+1) + ADP + phosphate + H(+)</text>
        <dbReference type="Rhea" id="RHEA:51912"/>
        <dbReference type="Rhea" id="RHEA-COMP:13257"/>
        <dbReference type="Rhea" id="RHEA-COMP:13258"/>
        <dbReference type="ChEBI" id="CHEBI:15378"/>
        <dbReference type="ChEBI" id="CHEBI:29985"/>
        <dbReference type="ChEBI" id="CHEBI:30616"/>
        <dbReference type="ChEBI" id="CHEBI:43474"/>
        <dbReference type="ChEBI" id="CHEBI:136572"/>
        <dbReference type="ChEBI" id="CHEBI:456216"/>
        <dbReference type="EC" id="6.3.2.17"/>
    </reaction>
</comment>
<comment type="catalytic activity">
    <reaction evidence="17">
        <text>(6S)-5,6,7,8-tetrahydrofolyl-(gamma-L-Glu)(n) + L-glutamate + ATP = (6S)-5,6,7,8-tetrahydrofolyl-(gamma-L-Glu)(n+1) + ADP + phosphate + H(+)</text>
        <dbReference type="Rhea" id="RHEA:10580"/>
        <dbReference type="Rhea" id="RHEA-COMP:14738"/>
        <dbReference type="Rhea" id="RHEA-COMP:14740"/>
        <dbReference type="ChEBI" id="CHEBI:15378"/>
        <dbReference type="ChEBI" id="CHEBI:29985"/>
        <dbReference type="ChEBI" id="CHEBI:30616"/>
        <dbReference type="ChEBI" id="CHEBI:43474"/>
        <dbReference type="ChEBI" id="CHEBI:141005"/>
        <dbReference type="ChEBI" id="CHEBI:456216"/>
        <dbReference type="EC" id="6.3.2.17"/>
    </reaction>
</comment>
<dbReference type="NCBIfam" id="NF008101">
    <property type="entry name" value="PRK10846.1"/>
    <property type="match status" value="1"/>
</dbReference>
<keyword evidence="13" id="KW-0289">Folate biosynthesis</keyword>
<evidence type="ECO:0000256" key="16">
    <source>
        <dbReference type="ARBA" id="ARBA00032510"/>
    </source>
</evidence>
<evidence type="ECO:0000256" key="18">
    <source>
        <dbReference type="ARBA" id="ARBA00047808"/>
    </source>
</evidence>
<dbReference type="Gene3D" id="3.90.190.20">
    <property type="entry name" value="Mur ligase, C-terminal domain"/>
    <property type="match status" value="1"/>
</dbReference>
<evidence type="ECO:0000256" key="14">
    <source>
        <dbReference type="ARBA" id="ARBA00030048"/>
    </source>
</evidence>
<keyword evidence="8 21" id="KW-0436">Ligase</keyword>
<dbReference type="InterPro" id="IPR004101">
    <property type="entry name" value="Mur_ligase_C"/>
</dbReference>
<dbReference type="Pfam" id="PF02875">
    <property type="entry name" value="Mur_ligase_C"/>
    <property type="match status" value="1"/>
</dbReference>
<name>A0ABW5EGK6_9GAMM</name>
<dbReference type="SUPFAM" id="SSF53623">
    <property type="entry name" value="MurD-like peptide ligases, catalytic domain"/>
    <property type="match status" value="1"/>
</dbReference>
<dbReference type="GO" id="GO:0004326">
    <property type="term" value="F:tetrahydrofolylpolyglutamate synthase activity"/>
    <property type="evidence" value="ECO:0007669"/>
    <property type="project" value="UniProtKB-EC"/>
</dbReference>
<feature type="domain" description="Mur ligase C-terminal" evidence="22">
    <location>
        <begin position="301"/>
        <end position="431"/>
    </location>
</feature>
<evidence type="ECO:0000256" key="20">
    <source>
        <dbReference type="ARBA" id="ARBA00049161"/>
    </source>
</evidence>
<dbReference type="PANTHER" id="PTHR11136">
    <property type="entry name" value="FOLYLPOLYGLUTAMATE SYNTHASE-RELATED"/>
    <property type="match status" value="1"/>
</dbReference>
<comment type="catalytic activity">
    <reaction evidence="20">
        <text>7,8-dihydropteroate + L-glutamate + ATP = 7,8-dihydrofolate + ADP + phosphate + H(+)</text>
        <dbReference type="Rhea" id="RHEA:23584"/>
        <dbReference type="ChEBI" id="CHEBI:15378"/>
        <dbReference type="ChEBI" id="CHEBI:17839"/>
        <dbReference type="ChEBI" id="CHEBI:29985"/>
        <dbReference type="ChEBI" id="CHEBI:30616"/>
        <dbReference type="ChEBI" id="CHEBI:43474"/>
        <dbReference type="ChEBI" id="CHEBI:57451"/>
        <dbReference type="ChEBI" id="CHEBI:456216"/>
        <dbReference type="EC" id="6.3.2.12"/>
    </reaction>
</comment>
<evidence type="ECO:0000256" key="11">
    <source>
        <dbReference type="ARBA" id="ARBA00022840"/>
    </source>
</evidence>
<evidence type="ECO:0000256" key="13">
    <source>
        <dbReference type="ARBA" id="ARBA00022909"/>
    </source>
</evidence>
<keyword evidence="24" id="KW-1185">Reference proteome</keyword>
<keyword evidence="12" id="KW-0460">Magnesium</keyword>
<accession>A0ABW5EGK6</accession>
<evidence type="ECO:0000256" key="7">
    <source>
        <dbReference type="ARBA" id="ARBA00019357"/>
    </source>
</evidence>
<keyword evidence="9" id="KW-0479">Metal-binding</keyword>
<evidence type="ECO:0000256" key="3">
    <source>
        <dbReference type="ARBA" id="ARBA00005150"/>
    </source>
</evidence>
<evidence type="ECO:0000256" key="19">
    <source>
        <dbReference type="ARBA" id="ARBA00049035"/>
    </source>
</evidence>
<evidence type="ECO:0000256" key="4">
    <source>
        <dbReference type="ARBA" id="ARBA00008276"/>
    </source>
</evidence>
<gene>
    <name evidence="23" type="primary">folC</name>
    <name evidence="23" type="ORF">ACFSKX_13485</name>
</gene>
<proteinExistence type="inferred from homology"/>
<evidence type="ECO:0000256" key="9">
    <source>
        <dbReference type="ARBA" id="ARBA00022723"/>
    </source>
</evidence>